<evidence type="ECO:0000256" key="3">
    <source>
        <dbReference type="ARBA" id="ARBA00022806"/>
    </source>
</evidence>
<dbReference type="EMBL" id="BSNC01000003">
    <property type="protein sequence ID" value="GLP95625.1"/>
    <property type="molecule type" value="Genomic_DNA"/>
</dbReference>
<dbReference type="NCBIfam" id="TIGR01970">
    <property type="entry name" value="DEAH_box_HrpB"/>
    <property type="match status" value="1"/>
</dbReference>
<dbReference type="Pfam" id="PF00270">
    <property type="entry name" value="DEAD"/>
    <property type="match status" value="1"/>
</dbReference>
<dbReference type="PROSITE" id="PS51194">
    <property type="entry name" value="HELICASE_CTER"/>
    <property type="match status" value="1"/>
</dbReference>
<dbReference type="FunFam" id="3.40.50.300:FF:002125">
    <property type="entry name" value="ATP-dependent helicase HrpB"/>
    <property type="match status" value="1"/>
</dbReference>
<proteinExistence type="predicted"/>
<dbReference type="GO" id="GO:0016787">
    <property type="term" value="F:hydrolase activity"/>
    <property type="evidence" value="ECO:0007669"/>
    <property type="project" value="UniProtKB-KW"/>
</dbReference>
<dbReference type="PIRSF" id="PIRSF005496">
    <property type="entry name" value="ATP_hel_hrpB"/>
    <property type="match status" value="1"/>
</dbReference>
<dbReference type="CDD" id="cd18791">
    <property type="entry name" value="SF2_C_RHA"/>
    <property type="match status" value="1"/>
</dbReference>
<dbReference type="Gene3D" id="1.20.120.1080">
    <property type="match status" value="1"/>
</dbReference>
<name>A0AA37RU84_9GAMM</name>
<dbReference type="Proteomes" id="UP001161422">
    <property type="component" value="Unassembled WGS sequence"/>
</dbReference>
<keyword evidence="8" id="KW-1185">Reference proteome</keyword>
<dbReference type="RefSeq" id="WP_245837132.1">
    <property type="nucleotide sequence ID" value="NZ_BSNC01000003.1"/>
</dbReference>
<evidence type="ECO:0000259" key="5">
    <source>
        <dbReference type="PROSITE" id="PS51192"/>
    </source>
</evidence>
<dbReference type="AlphaFoldDB" id="A0AA37RU84"/>
<dbReference type="GO" id="GO:0004386">
    <property type="term" value="F:helicase activity"/>
    <property type="evidence" value="ECO:0007669"/>
    <property type="project" value="UniProtKB-KW"/>
</dbReference>
<evidence type="ECO:0000256" key="4">
    <source>
        <dbReference type="ARBA" id="ARBA00022840"/>
    </source>
</evidence>
<keyword evidence="1" id="KW-0547">Nucleotide-binding</keyword>
<gene>
    <name evidence="7" type="primary">hrpB</name>
    <name evidence="7" type="ORF">GCM10007895_09310</name>
</gene>
<dbReference type="InterPro" id="IPR001650">
    <property type="entry name" value="Helicase_C-like"/>
</dbReference>
<keyword evidence="4" id="KW-0067">ATP-binding</keyword>
<reference evidence="7" key="1">
    <citation type="journal article" date="2014" name="Int. J. Syst. Evol. Microbiol.">
        <title>Complete genome sequence of Corynebacterium casei LMG S-19264T (=DSM 44701T), isolated from a smear-ripened cheese.</title>
        <authorList>
            <consortium name="US DOE Joint Genome Institute (JGI-PGF)"/>
            <person name="Walter F."/>
            <person name="Albersmeier A."/>
            <person name="Kalinowski J."/>
            <person name="Ruckert C."/>
        </authorList>
    </citation>
    <scope>NUCLEOTIDE SEQUENCE</scope>
    <source>
        <strain evidence="7">NBRC 101628</strain>
    </source>
</reference>
<dbReference type="SMART" id="SM00847">
    <property type="entry name" value="HA2"/>
    <property type="match status" value="1"/>
</dbReference>
<dbReference type="InterPro" id="IPR013689">
    <property type="entry name" value="RNA_helicase_ATP-dep_HrpB_C"/>
</dbReference>
<reference evidence="7" key="2">
    <citation type="submission" date="2023-01" db="EMBL/GenBank/DDBJ databases">
        <title>Draft genome sequence of Paraferrimonas sedimenticola strain NBRC 101628.</title>
        <authorList>
            <person name="Sun Q."/>
            <person name="Mori K."/>
        </authorList>
    </citation>
    <scope>NUCLEOTIDE SEQUENCE</scope>
    <source>
        <strain evidence="7">NBRC 101628</strain>
    </source>
</reference>
<dbReference type="CDD" id="cd17990">
    <property type="entry name" value="DEXHc_HrpB"/>
    <property type="match status" value="1"/>
</dbReference>
<keyword evidence="3 7" id="KW-0347">Helicase</keyword>
<protein>
    <submittedName>
        <fullName evidence="7">ATP-dependent helicase HrpB</fullName>
    </submittedName>
</protein>
<dbReference type="PROSITE" id="PS51192">
    <property type="entry name" value="HELICASE_ATP_BIND_1"/>
    <property type="match status" value="1"/>
</dbReference>
<dbReference type="InterPro" id="IPR014001">
    <property type="entry name" value="Helicase_ATP-bd"/>
</dbReference>
<dbReference type="GO" id="GO:0005524">
    <property type="term" value="F:ATP binding"/>
    <property type="evidence" value="ECO:0007669"/>
    <property type="project" value="UniProtKB-KW"/>
</dbReference>
<sequence length="830" mass="92242">MNQALPIAALLGDIQRHFQRESNLVLQAQPGAGKSTQVPLALMEQDYLSGQKILMLEPRRLAAKSLATYLAACLGEEVGQRIGYQIRHESKRSAATQVEIVTEGILTRRLQSDPELSGVGLVIFDEFHERSIHSDLGLMFCLEAQQALRDDLKLLVMSATIDTDMVSEYLGGAKVMHCPGRTFPVSCEYADVGDRRLEDAVALQVKRALAQDSGDILVFLPGAREIQAAKRAIEQLPELPNNTQVLPLYGSLPFAEQQQAIQPAKDGIRKVILATNIAETSLTIDGITQVIDSGLERFSEYDPSSGMTRLQLGRISKASAEQRLGRAGRTRAGHGYRLWRESQQAGLSEFQTQPICREDLCSTVLELMMWGFKSYADVPWLTPPNPVHFDTSMQLLQLLGLVSESGQVTANGETIAGLGIEPRLGAMLLAHQDTSDAWLACQLAALLSERDVLSSRTGVDIEHRLKALSFGQGVHPMAKAAIKRNAKSWAKRLRIATADFGLAAGVQIGAQIGAMLLHAFPDRVARQRQSEGRDYTLYNGKSVALREEDPMRREPWLVVADCDGQRSGGRIYLAASVTQSQVMEHLGDRQQKVSRYFYDGDKGQIRASTDLMLGRIRLANQSSAKLSPEQFVEALGQLLPEHGLEVLQPSDKVQFWLKRVRWLAQYNDQFQGFEDAELCRTIDQWMLAYYPKACSIRDLKAVDWQSLLNNQLSFEQQQDLAKQAPSHYRTPSGKSVPIEYHPAQGPKVSVVLQEVFGELSSPLLGFGQVPLCFELLSPARRPIQTTSDLANFWGSSYFEVAKDMRGRYPKHRWPEEPLLEKAGRSIKKKG</sequence>
<dbReference type="Pfam" id="PF00271">
    <property type="entry name" value="Helicase_C"/>
    <property type="match status" value="1"/>
</dbReference>
<evidence type="ECO:0000256" key="2">
    <source>
        <dbReference type="ARBA" id="ARBA00022801"/>
    </source>
</evidence>
<organism evidence="7 8">
    <name type="scientific">Paraferrimonas sedimenticola</name>
    <dbReference type="NCBI Taxonomy" id="375674"/>
    <lineage>
        <taxon>Bacteria</taxon>
        <taxon>Pseudomonadati</taxon>
        <taxon>Pseudomonadota</taxon>
        <taxon>Gammaproteobacteria</taxon>
        <taxon>Alteromonadales</taxon>
        <taxon>Ferrimonadaceae</taxon>
        <taxon>Paraferrimonas</taxon>
    </lineage>
</organism>
<evidence type="ECO:0000313" key="8">
    <source>
        <dbReference type="Proteomes" id="UP001161422"/>
    </source>
</evidence>
<dbReference type="SMART" id="SM00490">
    <property type="entry name" value="HELICc"/>
    <property type="match status" value="1"/>
</dbReference>
<feature type="domain" description="Helicase ATP-binding" evidence="5">
    <location>
        <begin position="15"/>
        <end position="179"/>
    </location>
</feature>
<accession>A0AA37RU84</accession>
<dbReference type="PANTHER" id="PTHR43519">
    <property type="entry name" value="ATP-DEPENDENT RNA HELICASE HRPB"/>
    <property type="match status" value="1"/>
</dbReference>
<dbReference type="InterPro" id="IPR049614">
    <property type="entry name" value="HrpB_DEXH"/>
</dbReference>
<feature type="domain" description="Helicase C-terminal" evidence="6">
    <location>
        <begin position="196"/>
        <end position="371"/>
    </location>
</feature>
<dbReference type="Gene3D" id="3.40.50.300">
    <property type="entry name" value="P-loop containing nucleotide triphosphate hydrolases"/>
    <property type="match status" value="2"/>
</dbReference>
<evidence type="ECO:0000256" key="1">
    <source>
        <dbReference type="ARBA" id="ARBA00022741"/>
    </source>
</evidence>
<dbReference type="InterPro" id="IPR011545">
    <property type="entry name" value="DEAD/DEAH_box_helicase_dom"/>
</dbReference>
<dbReference type="InterPro" id="IPR007502">
    <property type="entry name" value="Helicase-assoc_dom"/>
</dbReference>
<dbReference type="InterPro" id="IPR010225">
    <property type="entry name" value="HrpB"/>
</dbReference>
<dbReference type="Pfam" id="PF08482">
    <property type="entry name" value="HrpB_C"/>
    <property type="match status" value="1"/>
</dbReference>
<dbReference type="GO" id="GO:0003676">
    <property type="term" value="F:nucleic acid binding"/>
    <property type="evidence" value="ECO:0007669"/>
    <property type="project" value="InterPro"/>
</dbReference>
<dbReference type="PANTHER" id="PTHR43519:SF1">
    <property type="entry name" value="ATP-DEPENDENT RNA HELICASE HRPB"/>
    <property type="match status" value="1"/>
</dbReference>
<evidence type="ECO:0000313" key="7">
    <source>
        <dbReference type="EMBL" id="GLP95625.1"/>
    </source>
</evidence>
<dbReference type="SUPFAM" id="SSF52540">
    <property type="entry name" value="P-loop containing nucleoside triphosphate hydrolases"/>
    <property type="match status" value="1"/>
</dbReference>
<dbReference type="InterPro" id="IPR027417">
    <property type="entry name" value="P-loop_NTPase"/>
</dbReference>
<keyword evidence="2" id="KW-0378">Hydrolase</keyword>
<evidence type="ECO:0000259" key="6">
    <source>
        <dbReference type="PROSITE" id="PS51194"/>
    </source>
</evidence>
<comment type="caution">
    <text evidence="7">The sequence shown here is derived from an EMBL/GenBank/DDBJ whole genome shotgun (WGS) entry which is preliminary data.</text>
</comment>
<dbReference type="SMART" id="SM00487">
    <property type="entry name" value="DEXDc"/>
    <property type="match status" value="1"/>
</dbReference>